<evidence type="ECO:0000313" key="1">
    <source>
        <dbReference type="EMBL" id="KAJ6405922.1"/>
    </source>
</evidence>
<evidence type="ECO:0008006" key="3">
    <source>
        <dbReference type="Google" id="ProtNLM"/>
    </source>
</evidence>
<dbReference type="EMBL" id="JAPFFJ010000017">
    <property type="protein sequence ID" value="KAJ6405922.1"/>
    <property type="molecule type" value="Genomic_DNA"/>
</dbReference>
<accession>A0AAD6JK55</accession>
<gene>
    <name evidence="1" type="ORF">OIU84_013817</name>
</gene>
<dbReference type="Proteomes" id="UP001162972">
    <property type="component" value="Chromosome 2"/>
</dbReference>
<sequence>MASTSSLASFSFSSSPFTGSKIWTDQPRTLPFRASVRPFSVSASCASTSERLPSLYDVLGIQMDATSNGQKKDTAYEFIRAREAYETLSDPDKRADYDRSFFRPGRQMSSPFVMPATTMETNFVAAGFPAYSKRRWETDQCW</sequence>
<keyword evidence="2" id="KW-1185">Reference proteome</keyword>
<dbReference type="SUPFAM" id="SSF46565">
    <property type="entry name" value="Chaperone J-domain"/>
    <property type="match status" value="1"/>
</dbReference>
<dbReference type="PANTHER" id="PTHR45432">
    <property type="entry name" value="CHAPERONE PROTEIN DNAJ 11, CHLOROPLASTIC-LIKE"/>
    <property type="match status" value="1"/>
</dbReference>
<dbReference type="AlphaFoldDB" id="A0AAD6JK55"/>
<dbReference type="Gene3D" id="1.10.287.110">
    <property type="entry name" value="DnaJ domain"/>
    <property type="match status" value="1"/>
</dbReference>
<dbReference type="PANTHER" id="PTHR45432:SF2">
    <property type="entry name" value="CHAPERONE PROTEIN DNAJ 11, CHLOROPLASTIC"/>
    <property type="match status" value="1"/>
</dbReference>
<dbReference type="InterPro" id="IPR018253">
    <property type="entry name" value="DnaJ_domain_CS"/>
</dbReference>
<proteinExistence type="predicted"/>
<protein>
    <recommendedName>
        <fullName evidence="3">Chaperone DnaJ-domain superfamily protein</fullName>
    </recommendedName>
</protein>
<dbReference type="InterPro" id="IPR036869">
    <property type="entry name" value="J_dom_sf"/>
</dbReference>
<evidence type="ECO:0000313" key="2">
    <source>
        <dbReference type="Proteomes" id="UP001162972"/>
    </source>
</evidence>
<organism evidence="1 2">
    <name type="scientific">Salix udensis</name>
    <dbReference type="NCBI Taxonomy" id="889485"/>
    <lineage>
        <taxon>Eukaryota</taxon>
        <taxon>Viridiplantae</taxon>
        <taxon>Streptophyta</taxon>
        <taxon>Embryophyta</taxon>
        <taxon>Tracheophyta</taxon>
        <taxon>Spermatophyta</taxon>
        <taxon>Magnoliopsida</taxon>
        <taxon>eudicotyledons</taxon>
        <taxon>Gunneridae</taxon>
        <taxon>Pentapetalae</taxon>
        <taxon>rosids</taxon>
        <taxon>fabids</taxon>
        <taxon>Malpighiales</taxon>
        <taxon>Salicaceae</taxon>
        <taxon>Saliceae</taxon>
        <taxon>Salix</taxon>
    </lineage>
</organism>
<comment type="caution">
    <text evidence="1">The sequence shown here is derived from an EMBL/GenBank/DDBJ whole genome shotgun (WGS) entry which is preliminary data.</text>
</comment>
<name>A0AAD6JK55_9ROSI</name>
<dbReference type="PROSITE" id="PS00636">
    <property type="entry name" value="DNAJ_1"/>
    <property type="match status" value="1"/>
</dbReference>
<reference evidence="1 2" key="1">
    <citation type="journal article" date="2023" name="Int. J. Mol. Sci.">
        <title>De Novo Assembly and Annotation of 11 Diverse Shrub Willow (Salix) Genomes Reveals Novel Gene Organization in Sex-Linked Regions.</title>
        <authorList>
            <person name="Hyden B."/>
            <person name="Feng K."/>
            <person name="Yates T.B."/>
            <person name="Jawdy S."/>
            <person name="Cereghino C."/>
            <person name="Smart L.B."/>
            <person name="Muchero W."/>
        </authorList>
    </citation>
    <scope>NUCLEOTIDE SEQUENCE [LARGE SCALE GENOMIC DNA]</scope>
    <source>
        <tissue evidence="1">Shoot tip</tissue>
    </source>
</reference>